<accession>A0ABR7CFS7</accession>
<evidence type="ECO:0000313" key="3">
    <source>
        <dbReference type="EMBL" id="MBC5606259.1"/>
    </source>
</evidence>
<dbReference type="Pfam" id="PF00270">
    <property type="entry name" value="DEAD"/>
    <property type="match status" value="1"/>
</dbReference>
<gene>
    <name evidence="3" type="ORF">H8S67_16510</name>
</gene>
<name>A0ABR7CFS7_9BACE</name>
<reference evidence="3 4" key="1">
    <citation type="submission" date="2020-08" db="EMBL/GenBank/DDBJ databases">
        <title>Genome public.</title>
        <authorList>
            <person name="Liu C."/>
            <person name="Sun Q."/>
        </authorList>
    </citation>
    <scope>NUCLEOTIDE SEQUENCE [LARGE SCALE GENOMIC DNA]</scope>
    <source>
        <strain evidence="3 4">M27</strain>
    </source>
</reference>
<keyword evidence="4" id="KW-1185">Reference proteome</keyword>
<evidence type="ECO:0000259" key="2">
    <source>
        <dbReference type="Pfam" id="PF00270"/>
    </source>
</evidence>
<sequence>MSINDELSKELAELDSSFMKELYNLQIPDNKEDQSDIIILDNNPMPQEAPQKPAYPKAKSEPEEAIPNTYSDLHDAPVEYIEILSSTEVGETKTIPQDAVITSLDNLLFSRAPEVIREKASDSFWNLADFIDKMPHGIVDKKIPGIGATTLEINSKRNSIIVFPTKALAYGKHSKHPNTLYVGSEIKGQNEKVTNQQIKEYLTKDGYKKLLVVADSLGRLLGIIGEENYKDYFLMIDEVDVLQTDNNFRPQLEDVIDYYLMFPKKNRSLVTATMKEFSNPYLKTECRFPITWQYNTRRDVKLLHTNNITQVVVNEINSHPTEKILIAYNSILQIQNIISTLDDKSRSECAILCSEASFKEAGEYFAPKLGDNDTLPARINFATCCYFTGIDIEDSYHLITVSDIRRSHSMLTLDRMAQIHGRCRKVNGILSETIIYNTLGYVSVIESMAKYTATLLNKAQKVLKVLKSADEISQGDYTLTDLFAMVKEAIREKAQERIAGNELINLIRKDVYGKDVPAYLNIDYIIERTELYTIYFMPETMKAVLGKLVNIIYYSSLLYDIAPEQGSIEKSNKDAQNKLADCYIKDAINNIKTLSTTEQLNDKKLNFTIRHSRSRAKIFLERFIKLYKYVDLDSLLHHLWEIRSDNNVAFKNLNNAVMYWALDEEHPFKVAIRRSFTLNKRYSAGEIQEILTPIVQYHLHKVLKPRKYVALLKSIYATDRTSRNKYIIRGENPRGFTEHTSRIAIKENNLLRLFML</sequence>
<evidence type="ECO:0000256" key="1">
    <source>
        <dbReference type="SAM" id="MobiDB-lite"/>
    </source>
</evidence>
<evidence type="ECO:0000313" key="4">
    <source>
        <dbReference type="Proteomes" id="UP000600600"/>
    </source>
</evidence>
<dbReference type="RefSeq" id="WP_186968048.1">
    <property type="nucleotide sequence ID" value="NZ_JACOOE010000008.1"/>
</dbReference>
<organism evidence="3 4">
    <name type="scientific">Bacteroides difficilis</name>
    <dbReference type="NCBI Taxonomy" id="2763021"/>
    <lineage>
        <taxon>Bacteria</taxon>
        <taxon>Pseudomonadati</taxon>
        <taxon>Bacteroidota</taxon>
        <taxon>Bacteroidia</taxon>
        <taxon>Bacteroidales</taxon>
        <taxon>Bacteroidaceae</taxon>
        <taxon>Bacteroides</taxon>
    </lineage>
</organism>
<dbReference type="InterPro" id="IPR027417">
    <property type="entry name" value="P-loop_NTPase"/>
</dbReference>
<feature type="domain" description="DEAD/DEAH-box helicase" evidence="2">
    <location>
        <begin position="154"/>
        <end position="275"/>
    </location>
</feature>
<dbReference type="Proteomes" id="UP000600600">
    <property type="component" value="Unassembled WGS sequence"/>
</dbReference>
<dbReference type="EMBL" id="JACOOE010000008">
    <property type="protein sequence ID" value="MBC5606259.1"/>
    <property type="molecule type" value="Genomic_DNA"/>
</dbReference>
<protein>
    <recommendedName>
        <fullName evidence="2">DEAD/DEAH-box helicase domain-containing protein</fullName>
    </recommendedName>
</protein>
<feature type="region of interest" description="Disordered" evidence="1">
    <location>
        <begin position="42"/>
        <end position="63"/>
    </location>
</feature>
<proteinExistence type="predicted"/>
<dbReference type="InterPro" id="IPR011545">
    <property type="entry name" value="DEAD/DEAH_box_helicase_dom"/>
</dbReference>
<comment type="caution">
    <text evidence="3">The sequence shown here is derived from an EMBL/GenBank/DDBJ whole genome shotgun (WGS) entry which is preliminary data.</text>
</comment>
<dbReference type="SUPFAM" id="SSF52540">
    <property type="entry name" value="P-loop containing nucleoside triphosphate hydrolases"/>
    <property type="match status" value="1"/>
</dbReference>